<gene>
    <name evidence="1" type="ORF">EDD39_7520</name>
</gene>
<reference evidence="1 2" key="1">
    <citation type="submission" date="2018-11" db="EMBL/GenBank/DDBJ databases">
        <title>Sequencing the genomes of 1000 actinobacteria strains.</title>
        <authorList>
            <person name="Klenk H.-P."/>
        </authorList>
    </citation>
    <scope>NUCLEOTIDE SEQUENCE [LARGE SCALE GENOMIC DNA]</scope>
    <source>
        <strain evidence="1 2">DSM 44780</strain>
    </source>
</reference>
<organism evidence="1 2">
    <name type="scientific">Kitasatospora cineracea</name>
    <dbReference type="NCBI Taxonomy" id="88074"/>
    <lineage>
        <taxon>Bacteria</taxon>
        <taxon>Bacillati</taxon>
        <taxon>Actinomycetota</taxon>
        <taxon>Actinomycetes</taxon>
        <taxon>Kitasatosporales</taxon>
        <taxon>Streptomycetaceae</taxon>
        <taxon>Kitasatospora</taxon>
    </lineage>
</organism>
<evidence type="ECO:0000313" key="2">
    <source>
        <dbReference type="Proteomes" id="UP000267408"/>
    </source>
</evidence>
<dbReference type="AlphaFoldDB" id="A0A8G1UAH8"/>
<dbReference type="RefSeq" id="WP_162870343.1">
    <property type="nucleotide sequence ID" value="NZ_RJVJ01000003.1"/>
</dbReference>
<dbReference type="EMBL" id="RJVJ01000003">
    <property type="protein sequence ID" value="ROR35856.1"/>
    <property type="molecule type" value="Genomic_DNA"/>
</dbReference>
<evidence type="ECO:0000313" key="1">
    <source>
        <dbReference type="EMBL" id="ROR35856.1"/>
    </source>
</evidence>
<sequence>MPCPHREGLERAAADADGAEEARTVALGAFLPGAGRHRSELKPDQLAALAKHGVQRT</sequence>
<proteinExistence type="predicted"/>
<dbReference type="Proteomes" id="UP000267408">
    <property type="component" value="Unassembled WGS sequence"/>
</dbReference>
<accession>A0A8G1UAH8</accession>
<name>A0A8G1UAH8_9ACTN</name>
<protein>
    <submittedName>
        <fullName evidence="1">Uncharacterized protein</fullName>
    </submittedName>
</protein>
<comment type="caution">
    <text evidence="1">The sequence shown here is derived from an EMBL/GenBank/DDBJ whole genome shotgun (WGS) entry which is preliminary data.</text>
</comment>